<reference evidence="1 2" key="1">
    <citation type="submission" date="2019-03" db="EMBL/GenBank/DDBJ databases">
        <title>Single cell metagenomics reveals metabolic interactions within the superorganism composed of flagellate Streblomastix strix and complex community of Bacteroidetes bacteria on its surface.</title>
        <authorList>
            <person name="Treitli S.C."/>
            <person name="Kolisko M."/>
            <person name="Husnik F."/>
            <person name="Keeling P."/>
            <person name="Hampl V."/>
        </authorList>
    </citation>
    <scope>NUCLEOTIDE SEQUENCE [LARGE SCALE GENOMIC DNA]</scope>
    <source>
        <strain evidence="1">ST1C</strain>
    </source>
</reference>
<dbReference type="Gene3D" id="1.25.10.10">
    <property type="entry name" value="Leucine-rich Repeat Variant"/>
    <property type="match status" value="1"/>
</dbReference>
<accession>A0A5J4T8W9</accession>
<gene>
    <name evidence="1" type="ORF">EZS28_049815</name>
</gene>
<dbReference type="SUPFAM" id="SSF48371">
    <property type="entry name" value="ARM repeat"/>
    <property type="match status" value="1"/>
</dbReference>
<feature type="non-terminal residue" evidence="1">
    <location>
        <position position="227"/>
    </location>
</feature>
<name>A0A5J4T8W9_9EUKA</name>
<dbReference type="InterPro" id="IPR011989">
    <property type="entry name" value="ARM-like"/>
</dbReference>
<evidence type="ECO:0000313" key="1">
    <source>
        <dbReference type="EMBL" id="KAA6354658.1"/>
    </source>
</evidence>
<protein>
    <submittedName>
        <fullName evidence="1">Uncharacterized protein</fullName>
    </submittedName>
</protein>
<dbReference type="Proteomes" id="UP000324800">
    <property type="component" value="Unassembled WGS sequence"/>
</dbReference>
<dbReference type="AlphaFoldDB" id="A0A5J4T8W9"/>
<evidence type="ECO:0000313" key="2">
    <source>
        <dbReference type="Proteomes" id="UP000324800"/>
    </source>
</evidence>
<sequence length="227" mass="25057">MEISTYRPDEATQFGRTTGSDVATIIPRLIQDLESDNSNLHIPALRLLLEIILDNRENKDLAQKFNLMTFLNKFTGNVEKNEEFVLSTTISHVIGVRNGSDDETILAGAATESLIQIIHSPDEKISKSGSKALCELVEENSEIRNSLLSTGFAQLVLHTLTSNTQIETKSSSYSSPENSTPIFIKIGLLNVVKKLTEDEKGLESLIVLMPVLEELKSGEENQLKSKA</sequence>
<dbReference type="EMBL" id="SNRW01035926">
    <property type="protein sequence ID" value="KAA6354658.1"/>
    <property type="molecule type" value="Genomic_DNA"/>
</dbReference>
<comment type="caution">
    <text evidence="1">The sequence shown here is derived from an EMBL/GenBank/DDBJ whole genome shotgun (WGS) entry which is preliminary data.</text>
</comment>
<proteinExistence type="predicted"/>
<organism evidence="1 2">
    <name type="scientific">Streblomastix strix</name>
    <dbReference type="NCBI Taxonomy" id="222440"/>
    <lineage>
        <taxon>Eukaryota</taxon>
        <taxon>Metamonada</taxon>
        <taxon>Preaxostyla</taxon>
        <taxon>Oxymonadida</taxon>
        <taxon>Streblomastigidae</taxon>
        <taxon>Streblomastix</taxon>
    </lineage>
</organism>
<dbReference type="InterPro" id="IPR016024">
    <property type="entry name" value="ARM-type_fold"/>
</dbReference>